<proteinExistence type="predicted"/>
<sequence>MVPGFAFVSVDASGKPSKGTDRKLIRSHCMRGKNRRILSWNDQQVDRHNGRDEAWTAPGQITSHLSSNLSSVNFAFELDNDSK</sequence>
<gene>
    <name evidence="1" type="ORF">BDW59DRAFT_18260</name>
</gene>
<comment type="caution">
    <text evidence="1">The sequence shown here is derived from an EMBL/GenBank/DDBJ whole genome shotgun (WGS) entry which is preliminary data.</text>
</comment>
<evidence type="ECO:0000313" key="2">
    <source>
        <dbReference type="Proteomes" id="UP001610335"/>
    </source>
</evidence>
<dbReference type="EMBL" id="JBFXLS010000012">
    <property type="protein sequence ID" value="KAL2830526.1"/>
    <property type="molecule type" value="Genomic_DNA"/>
</dbReference>
<name>A0ABR4IRX7_9EURO</name>
<dbReference type="Proteomes" id="UP001610335">
    <property type="component" value="Unassembled WGS sequence"/>
</dbReference>
<reference evidence="1 2" key="1">
    <citation type="submission" date="2024-07" db="EMBL/GenBank/DDBJ databases">
        <title>Section-level genome sequencing and comparative genomics of Aspergillus sections Usti and Cavernicolus.</title>
        <authorList>
            <consortium name="Lawrence Berkeley National Laboratory"/>
            <person name="Nybo J.L."/>
            <person name="Vesth T.C."/>
            <person name="Theobald S."/>
            <person name="Frisvad J.C."/>
            <person name="Larsen T.O."/>
            <person name="Kjaerboelling I."/>
            <person name="Rothschild-Mancinelli K."/>
            <person name="Lyhne E.K."/>
            <person name="Kogle M.E."/>
            <person name="Barry K."/>
            <person name="Clum A."/>
            <person name="Na H."/>
            <person name="Ledsgaard L."/>
            <person name="Lin J."/>
            <person name="Lipzen A."/>
            <person name="Kuo A."/>
            <person name="Riley R."/>
            <person name="Mondo S."/>
            <person name="LaButti K."/>
            <person name="Haridas S."/>
            <person name="Pangalinan J."/>
            <person name="Salamov A.A."/>
            <person name="Simmons B.A."/>
            <person name="Magnuson J.K."/>
            <person name="Chen J."/>
            <person name="Drula E."/>
            <person name="Henrissat B."/>
            <person name="Wiebenga A."/>
            <person name="Lubbers R.J."/>
            <person name="Gomes A.C."/>
            <person name="Makela M.R."/>
            <person name="Stajich J."/>
            <person name="Grigoriev I.V."/>
            <person name="Mortensen U.H."/>
            <person name="De vries R.P."/>
            <person name="Baker S.E."/>
            <person name="Andersen M.R."/>
        </authorList>
    </citation>
    <scope>NUCLEOTIDE SEQUENCE [LARGE SCALE GENOMIC DNA]</scope>
    <source>
        <strain evidence="1 2">CBS 600.67</strain>
    </source>
</reference>
<organism evidence="1 2">
    <name type="scientific">Aspergillus cavernicola</name>
    <dbReference type="NCBI Taxonomy" id="176166"/>
    <lineage>
        <taxon>Eukaryota</taxon>
        <taxon>Fungi</taxon>
        <taxon>Dikarya</taxon>
        <taxon>Ascomycota</taxon>
        <taxon>Pezizomycotina</taxon>
        <taxon>Eurotiomycetes</taxon>
        <taxon>Eurotiomycetidae</taxon>
        <taxon>Eurotiales</taxon>
        <taxon>Aspergillaceae</taxon>
        <taxon>Aspergillus</taxon>
        <taxon>Aspergillus subgen. Nidulantes</taxon>
    </lineage>
</organism>
<accession>A0ABR4IRX7</accession>
<protein>
    <submittedName>
        <fullName evidence="1">Uncharacterized protein</fullName>
    </submittedName>
</protein>
<keyword evidence="2" id="KW-1185">Reference proteome</keyword>
<evidence type="ECO:0000313" key="1">
    <source>
        <dbReference type="EMBL" id="KAL2830526.1"/>
    </source>
</evidence>